<evidence type="ECO:0000313" key="6">
    <source>
        <dbReference type="Proteomes" id="UP000078582"/>
    </source>
</evidence>
<name>A0A192H302_9LACO</name>
<dbReference type="GO" id="GO:0003700">
    <property type="term" value="F:DNA-binding transcription factor activity"/>
    <property type="evidence" value="ECO:0007669"/>
    <property type="project" value="InterPro"/>
</dbReference>
<dbReference type="InterPro" id="IPR013196">
    <property type="entry name" value="HTH_11"/>
</dbReference>
<dbReference type="InterPro" id="IPR000644">
    <property type="entry name" value="CBS_dom"/>
</dbReference>
<dbReference type="PROSITE" id="PS51371">
    <property type="entry name" value="CBS"/>
    <property type="match status" value="2"/>
</dbReference>
<dbReference type="SUPFAM" id="SSF54631">
    <property type="entry name" value="CBS-domain pair"/>
    <property type="match status" value="1"/>
</dbReference>
<protein>
    <submittedName>
        <fullName evidence="5">Transcriptional repressor CcpN</fullName>
    </submittedName>
</protein>
<dbReference type="Pfam" id="PF00571">
    <property type="entry name" value="CBS"/>
    <property type="match status" value="2"/>
</dbReference>
<dbReference type="SMART" id="SM00116">
    <property type="entry name" value="CBS"/>
    <property type="match status" value="2"/>
</dbReference>
<dbReference type="Gene3D" id="3.10.580.10">
    <property type="entry name" value="CBS-domain"/>
    <property type="match status" value="1"/>
</dbReference>
<dbReference type="Pfam" id="PF08279">
    <property type="entry name" value="HTH_11"/>
    <property type="match status" value="1"/>
</dbReference>
<sequence>MEFTKRQREIIEIVKNEQPISGNKIAQHLNLTRPTLRNDLSILTMTGMLDAKPKVGYFYSGQHANPLTFETLYEVPVATVMLTPVLIKPTTTLQDAVTTLFMYDIGSLYVADDEQQLLGVISRKDLLRATLNTQDLTQIFASMIMTRMPNITTITAEDRILDAGYLLMSHQVDSLPVLAERSKKVVGKVTKTKIMQYFVEVGMKIEHEKYD</sequence>
<dbReference type="AlphaFoldDB" id="A0A192H302"/>
<dbReference type="InterPro" id="IPR036388">
    <property type="entry name" value="WH-like_DNA-bd_sf"/>
</dbReference>
<gene>
    <name evidence="5" type="ORF">AYR53_05770</name>
</gene>
<dbReference type="InterPro" id="IPR046342">
    <property type="entry name" value="CBS_dom_sf"/>
</dbReference>
<reference evidence="5 6" key="1">
    <citation type="submission" date="2016-03" db="EMBL/GenBank/DDBJ databases">
        <title>Pediococcus and Lactobacillus from brewery environment - whole genome sequencing and assembly.</title>
        <authorList>
            <person name="Behr J."/>
            <person name="Geissler A.J."/>
            <person name="Vogel R.F."/>
        </authorList>
    </citation>
    <scope>NUCLEOTIDE SEQUENCE [LARGE SCALE GENOMIC DNA]</scope>
    <source>
        <strain evidence="5 6">TMW 1.1989</strain>
    </source>
</reference>
<dbReference type="Proteomes" id="UP000078582">
    <property type="component" value="Chromosome"/>
</dbReference>
<evidence type="ECO:0000256" key="3">
    <source>
        <dbReference type="ARBA" id="ARBA00023125"/>
    </source>
</evidence>
<keyword evidence="1" id="KW-0805">Transcription regulation</keyword>
<evidence type="ECO:0000313" key="5">
    <source>
        <dbReference type="EMBL" id="ANK62331.1"/>
    </source>
</evidence>
<evidence type="ECO:0000256" key="4">
    <source>
        <dbReference type="ARBA" id="ARBA00023163"/>
    </source>
</evidence>
<dbReference type="SUPFAM" id="SSF46785">
    <property type="entry name" value="Winged helix' DNA-binding domain"/>
    <property type="match status" value="1"/>
</dbReference>
<dbReference type="GO" id="GO:0003677">
    <property type="term" value="F:DNA binding"/>
    <property type="evidence" value="ECO:0007669"/>
    <property type="project" value="UniProtKB-KW"/>
</dbReference>
<dbReference type="KEGG" id="lbt:AYR52_08220"/>
<dbReference type="InterPro" id="IPR018356">
    <property type="entry name" value="Tscrpt_reg_HTH_DeoR_CS"/>
</dbReference>
<dbReference type="PIRSF" id="PIRSF026546">
    <property type="entry name" value="UCP026546_CBS_YqzB"/>
    <property type="match status" value="1"/>
</dbReference>
<dbReference type="Gene3D" id="1.10.10.10">
    <property type="entry name" value="Winged helix-like DNA-binding domain superfamily/Winged helix DNA-binding domain"/>
    <property type="match status" value="1"/>
</dbReference>
<keyword evidence="4" id="KW-0804">Transcription</keyword>
<accession>A0A192H302</accession>
<dbReference type="STRING" id="375175.AYR53_05770"/>
<keyword evidence="6" id="KW-1185">Reference proteome</keyword>
<dbReference type="PANTHER" id="PTHR43080">
    <property type="entry name" value="CBS DOMAIN-CONTAINING PROTEIN CBSX3, MITOCHONDRIAL"/>
    <property type="match status" value="1"/>
</dbReference>
<dbReference type="InterPro" id="IPR051257">
    <property type="entry name" value="Diverse_CBS-Domain"/>
</dbReference>
<dbReference type="EMBL" id="CP014873">
    <property type="protein sequence ID" value="ANK62331.1"/>
    <property type="molecule type" value="Genomic_DNA"/>
</dbReference>
<dbReference type="CDD" id="cd04617">
    <property type="entry name" value="CBS_pair_CcpN"/>
    <property type="match status" value="1"/>
</dbReference>
<evidence type="ECO:0000256" key="2">
    <source>
        <dbReference type="ARBA" id="ARBA00023122"/>
    </source>
</evidence>
<keyword evidence="3" id="KW-0238">DNA-binding</keyword>
<dbReference type="InterPro" id="IPR036390">
    <property type="entry name" value="WH_DNA-bd_sf"/>
</dbReference>
<keyword evidence="2" id="KW-0129">CBS domain</keyword>
<dbReference type="GeneID" id="42981756"/>
<dbReference type="OrthoDB" id="9793615at2"/>
<dbReference type="RefSeq" id="WP_068225549.1">
    <property type="nucleotide sequence ID" value="NZ_CP014623.1"/>
</dbReference>
<dbReference type="InterPro" id="IPR016842">
    <property type="entry name" value="UCP026546_HTH-CBS"/>
</dbReference>
<organism evidence="5 6">
    <name type="scientific">Loigolactobacillus backii</name>
    <dbReference type="NCBI Taxonomy" id="375175"/>
    <lineage>
        <taxon>Bacteria</taxon>
        <taxon>Bacillati</taxon>
        <taxon>Bacillota</taxon>
        <taxon>Bacilli</taxon>
        <taxon>Lactobacillales</taxon>
        <taxon>Lactobacillaceae</taxon>
        <taxon>Loigolactobacillus</taxon>
    </lineage>
</organism>
<dbReference type="PROSITE" id="PS00894">
    <property type="entry name" value="HTH_DEOR_1"/>
    <property type="match status" value="1"/>
</dbReference>
<dbReference type="PANTHER" id="PTHR43080:SF2">
    <property type="entry name" value="CBS DOMAIN-CONTAINING PROTEIN"/>
    <property type="match status" value="1"/>
</dbReference>
<proteinExistence type="predicted"/>
<evidence type="ECO:0000256" key="1">
    <source>
        <dbReference type="ARBA" id="ARBA00023015"/>
    </source>
</evidence>